<dbReference type="EMBL" id="HE612856">
    <property type="protein sequence ID" value="CCE61302.1"/>
    <property type="molecule type" value="Genomic_DNA"/>
</dbReference>
<name>G8BN24_TETPH</name>
<dbReference type="RefSeq" id="XP_003683736.1">
    <property type="nucleotide sequence ID" value="XM_003683688.1"/>
</dbReference>
<evidence type="ECO:0000313" key="2">
    <source>
        <dbReference type="Proteomes" id="UP000005666"/>
    </source>
</evidence>
<dbReference type="STRING" id="1071381.G8BN24"/>
<dbReference type="KEGG" id="tpf:TPHA_0A02200"/>
<dbReference type="HOGENOM" id="CLU_059030_1_0_1"/>
<dbReference type="OMA" id="IFDAGYW"/>
<dbReference type="GeneID" id="11532300"/>
<organism evidence="1 2">
    <name type="scientific">Tetrapisispora phaffii (strain ATCC 24235 / CBS 4417 / NBRC 1672 / NRRL Y-8282 / UCD 70-5)</name>
    <name type="common">Yeast</name>
    <name type="synonym">Fabospora phaffii</name>
    <dbReference type="NCBI Taxonomy" id="1071381"/>
    <lineage>
        <taxon>Eukaryota</taxon>
        <taxon>Fungi</taxon>
        <taxon>Dikarya</taxon>
        <taxon>Ascomycota</taxon>
        <taxon>Saccharomycotina</taxon>
        <taxon>Saccharomycetes</taxon>
        <taxon>Saccharomycetales</taxon>
        <taxon>Saccharomycetaceae</taxon>
        <taxon>Tetrapisispora</taxon>
    </lineage>
</organism>
<accession>G8BN24</accession>
<dbReference type="AlphaFoldDB" id="G8BN24"/>
<proteinExistence type="predicted"/>
<protein>
    <submittedName>
        <fullName evidence="1">Uncharacterized protein</fullName>
    </submittedName>
</protein>
<dbReference type="eggNOG" id="ENOG502QUU7">
    <property type="taxonomic scope" value="Eukaryota"/>
</dbReference>
<evidence type="ECO:0000313" key="1">
    <source>
        <dbReference type="EMBL" id="CCE61302.1"/>
    </source>
</evidence>
<dbReference type="OrthoDB" id="5308060at2759"/>
<gene>
    <name evidence="1" type="primary">TPHA0A02200</name>
    <name evidence="1" type="ordered locus">TPHA_0A02200</name>
</gene>
<keyword evidence="2" id="KW-1185">Reference proteome</keyword>
<reference evidence="1 2" key="1">
    <citation type="journal article" date="2011" name="Proc. Natl. Acad. Sci. U.S.A.">
        <title>Evolutionary erosion of yeast sex chromosomes by mating-type switching accidents.</title>
        <authorList>
            <person name="Gordon J.L."/>
            <person name="Armisen D."/>
            <person name="Proux-Wera E."/>
            <person name="Oheigeartaigh S.S."/>
            <person name="Byrne K.P."/>
            <person name="Wolfe K.H."/>
        </authorList>
    </citation>
    <scope>NUCLEOTIDE SEQUENCE [LARGE SCALE GENOMIC DNA]</scope>
    <source>
        <strain evidence="2">ATCC 24235 / CBS 4417 / NBRC 1672 / NRRL Y-8282 / UCD 70-5</strain>
    </source>
</reference>
<dbReference type="Pfam" id="PF08643">
    <property type="entry name" value="DUF1776"/>
    <property type="match status" value="1"/>
</dbReference>
<dbReference type="InterPro" id="IPR013952">
    <property type="entry name" value="DUF1776_fun"/>
</dbReference>
<sequence>MSSDKDIIDQVFDTGYSVLNKGANIANVVKSEVLNKLDWKHATKDYSPVLVNVSDLDDKTIPFLNNFNFDTIRTSISSTSIPKLALYLGISTTSIVLFWKTAKLLTVPDYLPQLERECVLVFGDVRDPIVRGQVMDLYRRRYIVFVCSKHAKQYKEKEEEDDFMHHIDPTSSNDLSYFIDFINRPQGEPIKLVSILFMPNLSYYPDGFQPTSKLEKEFNCNVLIHYNALMKIVPYFENKSKQCILFNPSLSYNLNLSTNPTELLISSLMNGVKKNLENVSNLTVYTVNIGILKIGGQASNYKYLKTQGSNINDAMLLPIYKLITHHNGNFVQRTYNWVKTFGYYNTTFYCGRYSWLSSVSSLPNFLFNKT</sequence>
<dbReference type="Proteomes" id="UP000005666">
    <property type="component" value="Chromosome 1"/>
</dbReference>